<evidence type="ECO:0000313" key="2">
    <source>
        <dbReference type="Proteomes" id="UP000324897"/>
    </source>
</evidence>
<accession>A0A5J9V9G4</accession>
<reference evidence="1 2" key="1">
    <citation type="journal article" date="2019" name="Sci. Rep.">
        <title>A high-quality genome of Eragrostis curvula grass provides insights into Poaceae evolution and supports new strategies to enhance forage quality.</title>
        <authorList>
            <person name="Carballo J."/>
            <person name="Santos B.A.C.M."/>
            <person name="Zappacosta D."/>
            <person name="Garbus I."/>
            <person name="Selva J.P."/>
            <person name="Gallo C.A."/>
            <person name="Diaz A."/>
            <person name="Albertini E."/>
            <person name="Caccamo M."/>
            <person name="Echenique V."/>
        </authorList>
    </citation>
    <scope>NUCLEOTIDE SEQUENCE [LARGE SCALE GENOMIC DNA]</scope>
    <source>
        <strain evidence="2">cv. Victoria</strain>
        <tissue evidence="1">Leaf</tissue>
    </source>
</reference>
<dbReference type="PANTHER" id="PTHR48127">
    <property type="entry name" value="GRF-TYPE DOMAIN-CONTAINING PROTEIN"/>
    <property type="match status" value="1"/>
</dbReference>
<dbReference type="PANTHER" id="PTHR48127:SF1">
    <property type="entry name" value="ZINC FINGER GRF-TYPE DOMAIN-CONTAINING PROTEIN"/>
    <property type="match status" value="1"/>
</dbReference>
<dbReference type="Proteomes" id="UP000324897">
    <property type="component" value="Chromosome 1"/>
</dbReference>
<protein>
    <submittedName>
        <fullName evidence="1">Uncharacterized protein</fullName>
    </submittedName>
</protein>
<dbReference type="AlphaFoldDB" id="A0A5J9V9G4"/>
<dbReference type="Gramene" id="TVU32882">
    <property type="protein sequence ID" value="TVU32882"/>
    <property type="gene ID" value="EJB05_24645"/>
</dbReference>
<organism evidence="1 2">
    <name type="scientific">Eragrostis curvula</name>
    <name type="common">weeping love grass</name>
    <dbReference type="NCBI Taxonomy" id="38414"/>
    <lineage>
        <taxon>Eukaryota</taxon>
        <taxon>Viridiplantae</taxon>
        <taxon>Streptophyta</taxon>
        <taxon>Embryophyta</taxon>
        <taxon>Tracheophyta</taxon>
        <taxon>Spermatophyta</taxon>
        <taxon>Magnoliopsida</taxon>
        <taxon>Liliopsida</taxon>
        <taxon>Poales</taxon>
        <taxon>Poaceae</taxon>
        <taxon>PACMAD clade</taxon>
        <taxon>Chloridoideae</taxon>
        <taxon>Eragrostideae</taxon>
        <taxon>Eragrostidinae</taxon>
        <taxon>Eragrostis</taxon>
    </lineage>
</organism>
<sequence length="101" mass="11662">MGRTRVNHYPDECWWDAPVPSPFPIPKCDCNITAVVQQSRHPLSAARAYFCCPKNVLDGCEFFPCIDDPEKYDERILLVPWTGKKAPYDKFKRWVPPPPPT</sequence>
<name>A0A5J9V9G4_9POAL</name>
<gene>
    <name evidence="1" type="ORF">EJB05_24645</name>
</gene>
<comment type="caution">
    <text evidence="1">The sequence shown here is derived from an EMBL/GenBank/DDBJ whole genome shotgun (WGS) entry which is preliminary data.</text>
</comment>
<dbReference type="EMBL" id="RWGY01000011">
    <property type="protein sequence ID" value="TVU32882.1"/>
    <property type="molecule type" value="Genomic_DNA"/>
</dbReference>
<dbReference type="OrthoDB" id="678732at2759"/>
<proteinExistence type="predicted"/>
<keyword evidence="2" id="KW-1185">Reference proteome</keyword>
<evidence type="ECO:0000313" key="1">
    <source>
        <dbReference type="EMBL" id="TVU32882.1"/>
    </source>
</evidence>